<proteinExistence type="predicted"/>
<accession>A0A1I7ZKC1</accession>
<evidence type="ECO:0000313" key="1">
    <source>
        <dbReference type="Proteomes" id="UP000095287"/>
    </source>
</evidence>
<dbReference type="WBParaSite" id="L893_g27055.t1">
    <property type="protein sequence ID" value="L893_g27055.t1"/>
    <property type="gene ID" value="L893_g27055"/>
</dbReference>
<dbReference type="AlphaFoldDB" id="A0A1I7ZKC1"/>
<evidence type="ECO:0000313" key="2">
    <source>
        <dbReference type="WBParaSite" id="L893_g27055.t1"/>
    </source>
</evidence>
<reference evidence="2" key="1">
    <citation type="submission" date="2016-11" db="UniProtKB">
        <authorList>
            <consortium name="WormBaseParasite"/>
        </authorList>
    </citation>
    <scope>IDENTIFICATION</scope>
</reference>
<organism evidence="1 2">
    <name type="scientific">Steinernema glaseri</name>
    <dbReference type="NCBI Taxonomy" id="37863"/>
    <lineage>
        <taxon>Eukaryota</taxon>
        <taxon>Metazoa</taxon>
        <taxon>Ecdysozoa</taxon>
        <taxon>Nematoda</taxon>
        <taxon>Chromadorea</taxon>
        <taxon>Rhabditida</taxon>
        <taxon>Tylenchina</taxon>
        <taxon>Panagrolaimomorpha</taxon>
        <taxon>Strongyloidoidea</taxon>
        <taxon>Steinernematidae</taxon>
        <taxon>Steinernema</taxon>
    </lineage>
</organism>
<keyword evidence="1" id="KW-1185">Reference proteome</keyword>
<protein>
    <submittedName>
        <fullName evidence="2">Uncharacterized protein</fullName>
    </submittedName>
</protein>
<sequence length="66" mass="7608">MSCIPSPDFRPWPYCHVDSSHAYVVEFRVSGLISLRGFLERGWSYCFYCTARSVDMSCFPSPDFCP</sequence>
<name>A0A1I7ZKC1_9BILA</name>
<dbReference type="Proteomes" id="UP000095287">
    <property type="component" value="Unplaced"/>
</dbReference>